<dbReference type="SUPFAM" id="SSF46548">
    <property type="entry name" value="alpha-helical ferredoxin"/>
    <property type="match status" value="1"/>
</dbReference>
<name>A0A848C7B9_9BACT</name>
<organism evidence="1 2">
    <name type="scientific">Desulfovibrio piger</name>
    <dbReference type="NCBI Taxonomy" id="901"/>
    <lineage>
        <taxon>Bacteria</taxon>
        <taxon>Pseudomonadati</taxon>
        <taxon>Thermodesulfobacteriota</taxon>
        <taxon>Desulfovibrionia</taxon>
        <taxon>Desulfovibrionales</taxon>
        <taxon>Desulfovibrionaceae</taxon>
        <taxon>Desulfovibrio</taxon>
    </lineage>
</organism>
<accession>A0A848C7B9</accession>
<evidence type="ECO:0008006" key="3">
    <source>
        <dbReference type="Google" id="ProtNLM"/>
    </source>
</evidence>
<evidence type="ECO:0000313" key="2">
    <source>
        <dbReference type="Proteomes" id="UP000522333"/>
    </source>
</evidence>
<protein>
    <recommendedName>
        <fullName evidence="3">Ferredoxin</fullName>
    </recommendedName>
</protein>
<reference evidence="1 2" key="1">
    <citation type="submission" date="2020-04" db="EMBL/GenBank/DDBJ databases">
        <authorList>
            <person name="Hitch T.C.A."/>
            <person name="Wylensek D."/>
            <person name="Clavel T."/>
        </authorList>
    </citation>
    <scope>NUCLEOTIDE SEQUENCE [LARGE SCALE GENOMIC DNA]</scope>
    <source>
        <strain evidence="1 2">PG-251-APC-1</strain>
    </source>
</reference>
<comment type="caution">
    <text evidence="1">The sequence shown here is derived from an EMBL/GenBank/DDBJ whole genome shotgun (WGS) entry which is preliminary data.</text>
</comment>
<dbReference type="AlphaFoldDB" id="A0A848C7B9"/>
<proteinExistence type="predicted"/>
<dbReference type="Proteomes" id="UP000522333">
    <property type="component" value="Unassembled WGS sequence"/>
</dbReference>
<dbReference type="EMBL" id="JABAFY010000003">
    <property type="protein sequence ID" value="NME51172.1"/>
    <property type="molecule type" value="Genomic_DNA"/>
</dbReference>
<sequence length="97" mass="10875">MALDEMAGKGWCNDFEPHLERSNGVPRGSLTRLPVAERSLTAVTEQVLTPEEAQKEAARCMACGRAFEANRTCWFCLPCEIDCPEEALTVRMPYLVR</sequence>
<evidence type="ECO:0000313" key="1">
    <source>
        <dbReference type="EMBL" id="NME51172.1"/>
    </source>
</evidence>
<dbReference type="RefSeq" id="WP_168934649.1">
    <property type="nucleotide sequence ID" value="NZ_CAJKKT010000089.1"/>
</dbReference>
<gene>
    <name evidence="1" type="ORF">HF854_01230</name>
</gene>